<evidence type="ECO:0000313" key="3">
    <source>
        <dbReference type="Proteomes" id="UP000306808"/>
    </source>
</evidence>
<dbReference type="Proteomes" id="UP000306808">
    <property type="component" value="Unassembled WGS sequence"/>
</dbReference>
<proteinExistence type="predicted"/>
<dbReference type="EMBL" id="SUME01000006">
    <property type="protein sequence ID" value="TJZ54736.1"/>
    <property type="molecule type" value="Genomic_DNA"/>
</dbReference>
<dbReference type="OrthoDB" id="690704at2"/>
<gene>
    <name evidence="2" type="ORF">FAZ15_14740</name>
</gene>
<dbReference type="PROSITE" id="PS51257">
    <property type="entry name" value="PROKAR_LIPOPROTEIN"/>
    <property type="match status" value="1"/>
</dbReference>
<dbReference type="RefSeq" id="WP_136902098.1">
    <property type="nucleotide sequence ID" value="NZ_SUME01000006.1"/>
</dbReference>
<evidence type="ECO:0000256" key="1">
    <source>
        <dbReference type="SAM" id="Phobius"/>
    </source>
</evidence>
<sequence>MNIFFRYIRSWFPLPSIGICLFLLTIFQGCKEETIVTTVDVTPISFFVEGINVINSEQIKLEVTIQYLNDEEIVDYGFSFKKSGYNHQEQLISLGKSPSIGLLTYDYKPKEKLELGLYYEYYFYIKTNRGYYKSYTNSFSYSGLKTIVETLPYSSGETVTLSGDFSMLDESYKVQILDINARQLPIKLNDGRTTLSFTLPANYTAHNKYIQAVLVHYESSRFFSQNLVRIKLLGKVSPPVRKSYYYYESLVFTGINNNEIYNHDGSLRLIIGDQVVPYRSEIKISDIGDFEGSSFRIGYVNGRDSVIFPDPVTILLPPAEMLQLRQRKAHPFSQLHLVQRDMMFNYFINAGMPILKIGPYDALYYDDNQGNPTSFRIDDIPNGNYQIGLSHRLGEIESPYSLEVEEFDWHVLPNQKLHYGDKITFKGTFIDGVEYGIQPLEMPHYRMGAIASNNEITVEIPFILGGRTSWKIGYNIGGNQTRYADKIQIIDVLPITFDGVSPIRGTTGEIITLTGKGIKHAQRYYIGDREIIPYAISADEVRFAIPFNIPRGTTRLSILSNNELIISPVYLEIF</sequence>
<keyword evidence="1" id="KW-0472">Membrane</keyword>
<feature type="transmembrane region" description="Helical" evidence="1">
    <location>
        <begin position="12"/>
        <end position="29"/>
    </location>
</feature>
<keyword evidence="3" id="KW-1185">Reference proteome</keyword>
<evidence type="ECO:0008006" key="4">
    <source>
        <dbReference type="Google" id="ProtNLM"/>
    </source>
</evidence>
<accession>A0A4U0NKB7</accession>
<protein>
    <recommendedName>
        <fullName evidence="4">IPT/TIG domain-containing protein</fullName>
    </recommendedName>
</protein>
<evidence type="ECO:0000313" key="2">
    <source>
        <dbReference type="EMBL" id="TJZ54736.1"/>
    </source>
</evidence>
<comment type="caution">
    <text evidence="2">The sequence shown here is derived from an EMBL/GenBank/DDBJ whole genome shotgun (WGS) entry which is preliminary data.</text>
</comment>
<keyword evidence="1" id="KW-1133">Transmembrane helix</keyword>
<organism evidence="2 3">
    <name type="scientific">Sphingobacterium olei</name>
    <dbReference type="NCBI Taxonomy" id="2571155"/>
    <lineage>
        <taxon>Bacteria</taxon>
        <taxon>Pseudomonadati</taxon>
        <taxon>Bacteroidota</taxon>
        <taxon>Sphingobacteriia</taxon>
        <taxon>Sphingobacteriales</taxon>
        <taxon>Sphingobacteriaceae</taxon>
        <taxon>Sphingobacterium</taxon>
    </lineage>
</organism>
<keyword evidence="1" id="KW-0812">Transmembrane</keyword>
<dbReference type="AlphaFoldDB" id="A0A4U0NKB7"/>
<name>A0A4U0NKB7_9SPHI</name>
<reference evidence="2 3" key="1">
    <citation type="submission" date="2019-04" db="EMBL/GenBank/DDBJ databases">
        <title>Sphingobacterium olei sp. nov., isolated from oil-contaminated soil.</title>
        <authorList>
            <person name="Liu B."/>
        </authorList>
    </citation>
    <scope>NUCLEOTIDE SEQUENCE [LARGE SCALE GENOMIC DNA]</scope>
    <source>
        <strain evidence="2 3">HAL-9</strain>
    </source>
</reference>